<dbReference type="AlphaFoldDB" id="A0AAX2IA13"/>
<reference evidence="1" key="1">
    <citation type="journal article" date="2017" name="Genome Announc.">
        <title>Twelve Complete Reference Genomes of Clinical Isolates in the Capnocytophaga Genus.</title>
        <authorList>
            <person name="Villarma A."/>
            <person name="Gulvik C.A."/>
            <person name="Rowe L.A."/>
            <person name="Sheth M."/>
            <person name="Juieng P."/>
            <person name="Nicholson A.C."/>
            <person name="Loparev V.N."/>
            <person name="McQuiston J.R."/>
        </authorList>
    </citation>
    <scope>NUCLEOTIDE SEQUENCE</scope>
    <source>
        <strain evidence="1">KC1668</strain>
    </source>
</reference>
<reference evidence="3" key="2">
    <citation type="submission" date="2017-06" db="EMBL/GenBank/DDBJ databases">
        <title>Capnocytophaga spp. assemblies.</title>
        <authorList>
            <person name="Gulvik C.A."/>
        </authorList>
    </citation>
    <scope>NUCLEOTIDE SEQUENCE [LARGE SCALE GENOMIC DNA]</scope>
    <source>
        <strain evidence="3">KC1668</strain>
    </source>
</reference>
<evidence type="ECO:0000313" key="1">
    <source>
        <dbReference type="EMBL" id="ATA85044.1"/>
    </source>
</evidence>
<dbReference type="EMBL" id="UAVP01000003">
    <property type="protein sequence ID" value="SQA74868.1"/>
    <property type="molecule type" value="Genomic_DNA"/>
</dbReference>
<name>A0AAX2IA13_CAPSP</name>
<evidence type="ECO:0000313" key="2">
    <source>
        <dbReference type="EMBL" id="SQA74868.1"/>
    </source>
</evidence>
<evidence type="ECO:0000313" key="3">
    <source>
        <dbReference type="Proteomes" id="UP000217301"/>
    </source>
</evidence>
<dbReference type="RefSeq" id="WP_002682362.1">
    <property type="nucleotide sequence ID" value="NZ_CP022385.1"/>
</dbReference>
<organism evidence="2 4">
    <name type="scientific">Capnocytophaga sputigena</name>
    <dbReference type="NCBI Taxonomy" id="1019"/>
    <lineage>
        <taxon>Bacteria</taxon>
        <taxon>Pseudomonadati</taxon>
        <taxon>Bacteroidota</taxon>
        <taxon>Flavobacteriia</taxon>
        <taxon>Flavobacteriales</taxon>
        <taxon>Flavobacteriaceae</taxon>
        <taxon>Capnocytophaga</taxon>
    </lineage>
</organism>
<dbReference type="PROSITE" id="PS51257">
    <property type="entry name" value="PROKAR_LIPOPROTEIN"/>
    <property type="match status" value="1"/>
</dbReference>
<keyword evidence="3" id="KW-1185">Reference proteome</keyword>
<gene>
    <name evidence="1" type="ORF">CGC55_11335</name>
    <name evidence="2" type="ORF">NCTC11653_00762</name>
</gene>
<evidence type="ECO:0000313" key="4">
    <source>
        <dbReference type="Proteomes" id="UP000249902"/>
    </source>
</evidence>
<dbReference type="Proteomes" id="UP000217301">
    <property type="component" value="Chromosome"/>
</dbReference>
<dbReference type="Proteomes" id="UP000249902">
    <property type="component" value="Unassembled WGS sequence"/>
</dbReference>
<dbReference type="KEGG" id="cspu:CGC55_11335"/>
<proteinExistence type="predicted"/>
<protein>
    <recommendedName>
        <fullName evidence="5">Lipoprotein</fullName>
    </recommendedName>
</protein>
<dbReference type="EMBL" id="CP022385">
    <property type="protein sequence ID" value="ATA85044.1"/>
    <property type="molecule type" value="Genomic_DNA"/>
</dbReference>
<sequence length="406" mass="46606">MKKFLTILAIIALTLASCSKDKENCNCNNDNGNNGGTKTPTATIKPNQIILGFPKDFKKFNITEFIPANYSFYYDVDRGVGPIINDPNLLELDNKVLNAFFEKYNIVNSDGFEFTHSDGGVPFANNEHKKEITQIPYKIKPINFYSNPPLPPLNPNSVFGLDEKENIVVFYESDGDALDILKGGEFRLKALKFYKFATKEAYKEYVNMLRSIYVDDYEKYHFYDLPVKPLPLIYCGNAFKLSWVGGDSALPSFIPKTIDNEKVRKKVAKSSIALPFSYYNTGKTMESLNHQYKNAFEGKYRFEIYYKYHYIDNGDYAMEPFNLFHRGPGDHFLSIQIGGSRISNYIDLLHLIIKPIPEHKAIAFYEMGGLKAFLLFPNDESYNEYMAMLKDIFNTPEAQETIFLNF</sequence>
<evidence type="ECO:0008006" key="5">
    <source>
        <dbReference type="Google" id="ProtNLM"/>
    </source>
</evidence>
<reference evidence="2 4" key="3">
    <citation type="submission" date="2018-06" db="EMBL/GenBank/DDBJ databases">
        <authorList>
            <consortium name="Pathogen Informatics"/>
            <person name="Doyle S."/>
        </authorList>
    </citation>
    <scope>NUCLEOTIDE SEQUENCE [LARGE SCALE GENOMIC DNA]</scope>
    <source>
        <strain evidence="2 4">NCTC11653</strain>
    </source>
</reference>
<accession>A0AAX2IA13</accession>